<dbReference type="InterPro" id="IPR046373">
    <property type="entry name" value="Acyl-CoA_Oxase/DH_mid-dom_sf"/>
</dbReference>
<evidence type="ECO:0000256" key="1">
    <source>
        <dbReference type="ARBA" id="ARBA00001974"/>
    </source>
</evidence>
<dbReference type="InterPro" id="IPR036250">
    <property type="entry name" value="AcylCo_DH-like_C"/>
</dbReference>
<evidence type="ECO:0000256" key="9">
    <source>
        <dbReference type="ARBA" id="ARBA00069043"/>
    </source>
</evidence>
<evidence type="ECO:0000313" key="15">
    <source>
        <dbReference type="EMBL" id="MBB4264489.1"/>
    </source>
</evidence>
<dbReference type="InterPro" id="IPR025878">
    <property type="entry name" value="Acyl-CoA_dh-like_C_dom"/>
</dbReference>
<dbReference type="InterPro" id="IPR009075">
    <property type="entry name" value="AcylCo_DH/oxidase_C"/>
</dbReference>
<evidence type="ECO:0000256" key="2">
    <source>
        <dbReference type="ARBA" id="ARBA00009347"/>
    </source>
</evidence>
<dbReference type="Gene3D" id="2.40.110.10">
    <property type="entry name" value="Butyryl-CoA Dehydrogenase, subunit A, domain 2"/>
    <property type="match status" value="1"/>
</dbReference>
<evidence type="ECO:0000256" key="5">
    <source>
        <dbReference type="ARBA" id="ARBA00023002"/>
    </source>
</evidence>
<comment type="similarity">
    <text evidence="2 10">Belongs to the acyl-CoA dehydrogenase family.</text>
</comment>
<evidence type="ECO:0000256" key="3">
    <source>
        <dbReference type="ARBA" id="ARBA00022630"/>
    </source>
</evidence>
<comment type="cofactor">
    <cofactor evidence="1 10">
        <name>FAD</name>
        <dbReference type="ChEBI" id="CHEBI:57692"/>
    </cofactor>
</comment>
<dbReference type="SUPFAM" id="SSF56645">
    <property type="entry name" value="Acyl-CoA dehydrogenase NM domain-like"/>
    <property type="match status" value="1"/>
</dbReference>
<evidence type="ECO:0000256" key="8">
    <source>
        <dbReference type="ARBA" id="ARBA00066694"/>
    </source>
</evidence>
<keyword evidence="3 10" id="KW-0285">Flavoprotein</keyword>
<evidence type="ECO:0000256" key="10">
    <source>
        <dbReference type="RuleBase" id="RU362125"/>
    </source>
</evidence>
<dbReference type="Pfam" id="PF12806">
    <property type="entry name" value="Acyl-CoA_dh_C"/>
    <property type="match status" value="1"/>
</dbReference>
<feature type="domain" description="Acyl-CoA dehydrogenase/oxidase N-terminal" evidence="13">
    <location>
        <begin position="80"/>
        <end position="156"/>
    </location>
</feature>
<dbReference type="AlphaFoldDB" id="A0A7W6R9N8"/>
<dbReference type="Pfam" id="PF00441">
    <property type="entry name" value="Acyl-CoA_dh_1"/>
    <property type="match status" value="1"/>
</dbReference>
<accession>A0A7W6R9N8</accession>
<name>A0A7W6R9N8_9PROT</name>
<evidence type="ECO:0000259" key="14">
    <source>
        <dbReference type="Pfam" id="PF12806"/>
    </source>
</evidence>
<keyword evidence="4 10" id="KW-0274">FAD</keyword>
<dbReference type="Gene3D" id="1.20.140.10">
    <property type="entry name" value="Butyryl-CoA Dehydrogenase, subunit A, domain 3"/>
    <property type="match status" value="1"/>
</dbReference>
<evidence type="ECO:0000259" key="13">
    <source>
        <dbReference type="Pfam" id="PF02771"/>
    </source>
</evidence>
<dbReference type="Pfam" id="PF02770">
    <property type="entry name" value="Acyl-CoA_dh_M"/>
    <property type="match status" value="1"/>
</dbReference>
<evidence type="ECO:0000259" key="12">
    <source>
        <dbReference type="Pfam" id="PF02770"/>
    </source>
</evidence>
<dbReference type="SUPFAM" id="SSF47203">
    <property type="entry name" value="Acyl-CoA dehydrogenase C-terminal domain-like"/>
    <property type="match status" value="1"/>
</dbReference>
<dbReference type="InterPro" id="IPR052166">
    <property type="entry name" value="Diverse_Acyl-CoA_DH"/>
</dbReference>
<dbReference type="Pfam" id="PF02771">
    <property type="entry name" value="Acyl-CoA_dh_N"/>
    <property type="match status" value="1"/>
</dbReference>
<dbReference type="EMBL" id="JACIGK010000001">
    <property type="protein sequence ID" value="MBB4264489.1"/>
    <property type="molecule type" value="Genomic_DNA"/>
</dbReference>
<dbReference type="EC" id="1.3.99.41" evidence="8"/>
<evidence type="ECO:0000313" key="16">
    <source>
        <dbReference type="Proteomes" id="UP000554286"/>
    </source>
</evidence>
<comment type="function">
    <text evidence="7">Involved in the assimilation of dimethylsulphoniopropionate (DMSP), an important compound in the fixation of carbon in marine phytoplankton, by mediating the conversion of 3-(methylthio)propanoyl-CoA (MMPA-CoA) to 3-(methylthio)acryloyl-CoA (MTA-CoA).</text>
</comment>
<evidence type="ECO:0000259" key="11">
    <source>
        <dbReference type="Pfam" id="PF00441"/>
    </source>
</evidence>
<dbReference type="PANTHER" id="PTHR42803:SF1">
    <property type="entry name" value="BROAD-SPECIFICITY LINEAR ACYL-COA DEHYDROGENASE FADE5"/>
    <property type="match status" value="1"/>
</dbReference>
<comment type="caution">
    <text evidence="15">The sequence shown here is derived from an EMBL/GenBank/DDBJ whole genome shotgun (WGS) entry which is preliminary data.</text>
</comment>
<sequence>MSAYVAPVQDMLFALDLAGLPDLVSLPRFADATPDLIAAVLEEAGKFGAGVLAPLNEIGDQQGCTLEADGTVRLPEGAVDAYAQFVEAGWPSLPFDPAVGGQGLPAAVGVAVGEIWQAANLAWAIGPLLTTGSIEALSAHGTEDQKRLFLPPLVSGAWTGTMNLTEPQAGSDLAQLRCKAEPAPDLGSCLGGDAYRIIGQKIFISHGDHEMAENICHLVLARLPDAPPGVRGISLFLVPKVLVNDDGSLGARNDVKAVSLEHKLGIHGSPTAVMAFGDEGGAVGTLIGQPHKGLACMFTMMNNARLNVGLQGVGIAERATQHAAAYARERLQGADVTDPKAGKTAIIHHPDVRRMLMTMRAKTQAARLLTYYAVAQLDLAHAHPDEAVRAAAHARMDLLTPVVKGWCTDVGFEVSDLGVQVFGGTGYIEETGAAQFLRDARVCRIYEGTNGIQAIDLVGRKLLHDQGAAVRTLVTDMRATVSALEAGAPTRNTLDAASLAPPLGAAVDDLEAASAWILEHASPLAAQGASTPYAHLFGIVTGGWLMARAAMEARRRLDADEGDPAFLTAKIATARYMADAILPFTGAHRAAIVAGPDSLMALEQDWF</sequence>
<dbReference type="PANTHER" id="PTHR42803">
    <property type="entry name" value="ACYL-COA DEHYDROGENASE"/>
    <property type="match status" value="1"/>
</dbReference>
<dbReference type="FunFam" id="2.40.110.10:FF:000031">
    <property type="entry name" value="Acyl-CoA dehydrogenase, putative"/>
    <property type="match status" value="1"/>
</dbReference>
<gene>
    <name evidence="15" type="ORF">GGD89_000095</name>
</gene>
<dbReference type="InterPro" id="IPR037069">
    <property type="entry name" value="AcylCoA_DH/ox_N_sf"/>
</dbReference>
<keyword evidence="16" id="KW-1185">Reference proteome</keyword>
<proteinExistence type="inferred from homology"/>
<dbReference type="InterPro" id="IPR009100">
    <property type="entry name" value="AcylCoA_DH/oxidase_NM_dom_sf"/>
</dbReference>
<dbReference type="Gene3D" id="1.10.540.10">
    <property type="entry name" value="Acyl-CoA dehydrogenase/oxidase, N-terminal domain"/>
    <property type="match status" value="1"/>
</dbReference>
<evidence type="ECO:0000256" key="4">
    <source>
        <dbReference type="ARBA" id="ARBA00022827"/>
    </source>
</evidence>
<keyword evidence="5 10" id="KW-0560">Oxidoreductase</keyword>
<comment type="catalytic activity">
    <reaction evidence="6">
        <text>3-(methylsulfanyl)propanoyl-CoA + oxidized [electron-transfer flavoprotein] + H(+) = 3-(methylsulfanyl)acryloyl-CoA + reduced [electron-transfer flavoprotein]</text>
        <dbReference type="Rhea" id="RHEA:52612"/>
        <dbReference type="Rhea" id="RHEA-COMP:10685"/>
        <dbReference type="Rhea" id="RHEA-COMP:10686"/>
        <dbReference type="ChEBI" id="CHEBI:15378"/>
        <dbReference type="ChEBI" id="CHEBI:57692"/>
        <dbReference type="ChEBI" id="CHEBI:58307"/>
        <dbReference type="ChEBI" id="CHEBI:82815"/>
        <dbReference type="ChEBI" id="CHEBI:84994"/>
        <dbReference type="EC" id="1.3.99.41"/>
    </reaction>
    <physiologicalReaction direction="left-to-right" evidence="6">
        <dbReference type="Rhea" id="RHEA:52613"/>
    </physiologicalReaction>
</comment>
<dbReference type="RefSeq" id="WP_184042133.1">
    <property type="nucleotide sequence ID" value="NZ_JACIGK010000001.1"/>
</dbReference>
<dbReference type="Proteomes" id="UP000554286">
    <property type="component" value="Unassembled WGS sequence"/>
</dbReference>
<feature type="domain" description="Acyl-CoA dehydrogenase/oxidase C-terminal" evidence="11">
    <location>
        <begin position="292"/>
        <end position="456"/>
    </location>
</feature>
<evidence type="ECO:0000256" key="7">
    <source>
        <dbReference type="ARBA" id="ARBA00058683"/>
    </source>
</evidence>
<organism evidence="15 16">
    <name type="scientific">Roseospira visakhapatnamensis</name>
    <dbReference type="NCBI Taxonomy" id="390880"/>
    <lineage>
        <taxon>Bacteria</taxon>
        <taxon>Pseudomonadati</taxon>
        <taxon>Pseudomonadota</taxon>
        <taxon>Alphaproteobacteria</taxon>
        <taxon>Rhodospirillales</taxon>
        <taxon>Rhodospirillaceae</taxon>
        <taxon>Roseospira</taxon>
    </lineage>
</organism>
<dbReference type="InterPro" id="IPR013786">
    <property type="entry name" value="AcylCoA_DH/ox_N"/>
</dbReference>
<dbReference type="GO" id="GO:0016627">
    <property type="term" value="F:oxidoreductase activity, acting on the CH-CH group of donors"/>
    <property type="evidence" value="ECO:0007669"/>
    <property type="project" value="InterPro"/>
</dbReference>
<evidence type="ECO:0000256" key="6">
    <source>
        <dbReference type="ARBA" id="ARBA00051388"/>
    </source>
</evidence>
<feature type="domain" description="Acetyl-CoA dehydrogenase-like C-terminal" evidence="14">
    <location>
        <begin position="475"/>
        <end position="602"/>
    </location>
</feature>
<protein>
    <recommendedName>
        <fullName evidence="9">3-methylmercaptopropionyl-CoA dehydrogenase</fullName>
        <ecNumber evidence="8">1.3.99.41</ecNumber>
    </recommendedName>
</protein>
<dbReference type="InterPro" id="IPR006091">
    <property type="entry name" value="Acyl-CoA_Oxase/DH_mid-dom"/>
</dbReference>
<dbReference type="GO" id="GO:0050660">
    <property type="term" value="F:flavin adenine dinucleotide binding"/>
    <property type="evidence" value="ECO:0007669"/>
    <property type="project" value="InterPro"/>
</dbReference>
<feature type="domain" description="Acyl-CoA oxidase/dehydrogenase middle" evidence="12">
    <location>
        <begin position="162"/>
        <end position="276"/>
    </location>
</feature>
<reference evidence="15 16" key="1">
    <citation type="submission" date="2020-08" db="EMBL/GenBank/DDBJ databases">
        <title>Genome sequencing of Purple Non-Sulfur Bacteria from various extreme environments.</title>
        <authorList>
            <person name="Mayer M."/>
        </authorList>
    </citation>
    <scope>NUCLEOTIDE SEQUENCE [LARGE SCALE GENOMIC DNA]</scope>
    <source>
        <strain evidence="15 16">JA131</strain>
    </source>
</reference>